<dbReference type="Gene3D" id="3.90.930.1">
    <property type="match status" value="1"/>
</dbReference>
<dbReference type="Proteomes" id="UP000070572">
    <property type="component" value="Unassembled WGS sequence"/>
</dbReference>
<evidence type="ECO:0008006" key="3">
    <source>
        <dbReference type="Google" id="ProtNLM"/>
    </source>
</evidence>
<reference evidence="1 2" key="1">
    <citation type="submission" date="2016-01" db="EMBL/GenBank/DDBJ databases">
        <authorList>
            <person name="Mitreva M."/>
            <person name="Pepin K.H."/>
            <person name="Mihindukulasuriya K.A."/>
            <person name="Fulton R."/>
            <person name="Fronick C."/>
            <person name="O'Laughlin M."/>
            <person name="Miner T."/>
            <person name="Herter B."/>
            <person name="Rosa B.A."/>
            <person name="Cordes M."/>
            <person name="Tomlinson C."/>
            <person name="Wollam A."/>
            <person name="Palsikar V.B."/>
            <person name="Mardis E.R."/>
            <person name="Wilson R.K."/>
        </authorList>
    </citation>
    <scope>NUCLEOTIDE SEQUENCE [LARGE SCALE GENOMIC DNA]</scope>
    <source>
        <strain evidence="1 2">DNF00696</strain>
    </source>
</reference>
<protein>
    <recommendedName>
        <fullName evidence="3">Toxin-antitoxin system YwqK family antitoxin</fullName>
    </recommendedName>
</protein>
<gene>
    <name evidence="1" type="ORF">HMPREF1862_00600</name>
</gene>
<organism evidence="1 2">
    <name type="scientific">Varibaculum cambriense</name>
    <dbReference type="NCBI Taxonomy" id="184870"/>
    <lineage>
        <taxon>Bacteria</taxon>
        <taxon>Bacillati</taxon>
        <taxon>Actinomycetota</taxon>
        <taxon>Actinomycetes</taxon>
        <taxon>Actinomycetales</taxon>
        <taxon>Actinomycetaceae</taxon>
        <taxon>Varibaculum</taxon>
    </lineage>
</organism>
<proteinExistence type="predicted"/>
<dbReference type="EMBL" id="LSDN01000012">
    <property type="protein sequence ID" value="KXB81239.1"/>
    <property type="molecule type" value="Genomic_DNA"/>
</dbReference>
<dbReference type="AlphaFoldDB" id="A0AB34X0J1"/>
<name>A0AB34X0J1_9ACTO</name>
<sequence>MVSMNENIDKELPAWVIGFEKQDVDLPRSVVDVVRVDEIAEIKKAGLVRACKYIAEVNGIEPFWCSEVWEDGKLLSRTYSEYDAPNGLVRDPYIPSVEIWYASGQPHLVIYRPSKDQVAEHFQGKSAEDKPLVTRKDCFEDGTLSRINYWRLNGEGELRETRKSFYEGGGKKLFLERNYDGEYDSIGDEPAFVTYYESGQVMMQEWYKDGKYHREAGPAIIEYAEDGQVIAEKYFLEGEEVPGTRSLFGYAK</sequence>
<comment type="caution">
    <text evidence="1">The sequence shown here is derived from an EMBL/GenBank/DDBJ whole genome shotgun (WGS) entry which is preliminary data.</text>
</comment>
<evidence type="ECO:0000313" key="1">
    <source>
        <dbReference type="EMBL" id="KXB81239.1"/>
    </source>
</evidence>
<evidence type="ECO:0000313" key="2">
    <source>
        <dbReference type="Proteomes" id="UP000070572"/>
    </source>
</evidence>
<accession>A0AB34X0J1</accession>